<keyword evidence="2" id="KW-1185">Reference proteome</keyword>
<dbReference type="AlphaFoldDB" id="A0A1E7EUN2"/>
<accession>A0A1E7EUN2</accession>
<dbReference type="Proteomes" id="UP000095751">
    <property type="component" value="Unassembled WGS sequence"/>
</dbReference>
<dbReference type="EMBL" id="KV784374">
    <property type="protein sequence ID" value="OEU09681.1"/>
    <property type="molecule type" value="Genomic_DNA"/>
</dbReference>
<proteinExistence type="predicted"/>
<feature type="non-terminal residue" evidence="1">
    <location>
        <position position="1"/>
    </location>
</feature>
<reference evidence="1 2" key="1">
    <citation type="submission" date="2016-09" db="EMBL/GenBank/DDBJ databases">
        <title>Extensive genetic diversity and differential bi-allelic expression allows diatom success in the polar Southern Ocean.</title>
        <authorList>
            <consortium name="DOE Joint Genome Institute"/>
            <person name="Mock T."/>
            <person name="Otillar R.P."/>
            <person name="Strauss J."/>
            <person name="Dupont C."/>
            <person name="Frickenhaus S."/>
            <person name="Maumus F."/>
            <person name="Mcmullan M."/>
            <person name="Sanges R."/>
            <person name="Schmutz J."/>
            <person name="Toseland A."/>
            <person name="Valas R."/>
            <person name="Veluchamy A."/>
            <person name="Ward B.J."/>
            <person name="Allen A."/>
            <person name="Barry K."/>
            <person name="Falciatore A."/>
            <person name="Ferrante M."/>
            <person name="Fortunato A.E."/>
            <person name="Gloeckner G."/>
            <person name="Gruber A."/>
            <person name="Hipkin R."/>
            <person name="Janech M."/>
            <person name="Kroth P."/>
            <person name="Leese F."/>
            <person name="Lindquist E."/>
            <person name="Lyon B.R."/>
            <person name="Martin J."/>
            <person name="Mayer C."/>
            <person name="Parker M."/>
            <person name="Quesneville H."/>
            <person name="Raymond J."/>
            <person name="Uhlig C."/>
            <person name="Valentin K.U."/>
            <person name="Worden A.Z."/>
            <person name="Armbrust E.V."/>
            <person name="Bowler C."/>
            <person name="Green B."/>
            <person name="Moulton V."/>
            <person name="Van Oosterhout C."/>
            <person name="Grigoriev I."/>
        </authorList>
    </citation>
    <scope>NUCLEOTIDE SEQUENCE [LARGE SCALE GENOMIC DNA]</scope>
    <source>
        <strain evidence="1 2">CCMP1102</strain>
    </source>
</reference>
<protein>
    <submittedName>
        <fullName evidence="1">Uncharacterized protein</fullName>
    </submittedName>
</protein>
<gene>
    <name evidence="1" type="ORF">FRACYDRAFT_194739</name>
</gene>
<evidence type="ECO:0000313" key="2">
    <source>
        <dbReference type="Proteomes" id="UP000095751"/>
    </source>
</evidence>
<evidence type="ECO:0000313" key="1">
    <source>
        <dbReference type="EMBL" id="OEU09681.1"/>
    </source>
</evidence>
<dbReference type="KEGG" id="fcy:FRACYDRAFT_194739"/>
<organism evidence="1 2">
    <name type="scientific">Fragilariopsis cylindrus CCMP1102</name>
    <dbReference type="NCBI Taxonomy" id="635003"/>
    <lineage>
        <taxon>Eukaryota</taxon>
        <taxon>Sar</taxon>
        <taxon>Stramenopiles</taxon>
        <taxon>Ochrophyta</taxon>
        <taxon>Bacillariophyta</taxon>
        <taxon>Bacillariophyceae</taxon>
        <taxon>Bacillariophycidae</taxon>
        <taxon>Bacillariales</taxon>
        <taxon>Bacillariaceae</taxon>
        <taxon>Fragilariopsis</taxon>
    </lineage>
</organism>
<dbReference type="InParanoid" id="A0A1E7EUN2"/>
<sequence>RADQTFKSHFIAILYGTDNSLPAKQWDQLIKQAIMTQNICQPSRINPRLSAHQQVWGNFDFNKTQLAPPGCEVIVHEKPIERGAQACYGVVGYYIGPPMEHYRNYNSYILETKGIRTTNTIKFFPKKIDMPTASTTK</sequence>
<name>A0A1E7EUN2_9STRA</name>
<dbReference type="OrthoDB" id="230966at2759"/>